<proteinExistence type="predicted"/>
<dbReference type="AlphaFoldDB" id="A0A438IKD0"/>
<dbReference type="EMBL" id="QGNW01000103">
    <property type="protein sequence ID" value="RVW97151.1"/>
    <property type="molecule type" value="Genomic_DNA"/>
</dbReference>
<reference evidence="1 2" key="1">
    <citation type="journal article" date="2018" name="PLoS Genet.">
        <title>Population sequencing reveals clonal diversity and ancestral inbreeding in the grapevine cultivar Chardonnay.</title>
        <authorList>
            <person name="Roach M.J."/>
            <person name="Johnson D.L."/>
            <person name="Bohlmann J."/>
            <person name="van Vuuren H.J."/>
            <person name="Jones S.J."/>
            <person name="Pretorius I.S."/>
            <person name="Schmidt S.A."/>
            <person name="Borneman A.R."/>
        </authorList>
    </citation>
    <scope>NUCLEOTIDE SEQUENCE [LARGE SCALE GENOMIC DNA]</scope>
    <source>
        <strain evidence="2">cv. Chardonnay</strain>
        <tissue evidence="1">Leaf</tissue>
    </source>
</reference>
<gene>
    <name evidence="1" type="ORF">CK203_029977</name>
</gene>
<name>A0A438IKD0_VITVI</name>
<comment type="caution">
    <text evidence="1">The sequence shown here is derived from an EMBL/GenBank/DDBJ whole genome shotgun (WGS) entry which is preliminary data.</text>
</comment>
<organism evidence="1 2">
    <name type="scientific">Vitis vinifera</name>
    <name type="common">Grape</name>
    <dbReference type="NCBI Taxonomy" id="29760"/>
    <lineage>
        <taxon>Eukaryota</taxon>
        <taxon>Viridiplantae</taxon>
        <taxon>Streptophyta</taxon>
        <taxon>Embryophyta</taxon>
        <taxon>Tracheophyta</taxon>
        <taxon>Spermatophyta</taxon>
        <taxon>Magnoliopsida</taxon>
        <taxon>eudicotyledons</taxon>
        <taxon>Gunneridae</taxon>
        <taxon>Pentapetalae</taxon>
        <taxon>rosids</taxon>
        <taxon>Vitales</taxon>
        <taxon>Vitaceae</taxon>
        <taxon>Viteae</taxon>
        <taxon>Vitis</taxon>
    </lineage>
</organism>
<accession>A0A438IKD0</accession>
<dbReference type="SUPFAM" id="SSF141678">
    <property type="entry name" value="MAL13P1.257-like"/>
    <property type="match status" value="1"/>
</dbReference>
<dbReference type="Proteomes" id="UP000288805">
    <property type="component" value="Unassembled WGS sequence"/>
</dbReference>
<protein>
    <submittedName>
        <fullName evidence="1">Uncharacterized protein</fullName>
    </submittedName>
</protein>
<dbReference type="InterPro" id="IPR008584">
    <property type="entry name" value="CXXC_Zn-binding_euk"/>
</dbReference>
<evidence type="ECO:0000313" key="1">
    <source>
        <dbReference type="EMBL" id="RVW97151.1"/>
    </source>
</evidence>
<sequence length="91" mass="10377">MIVCQGCERHGAISLIPRHGTPLSQHHYTEVDLMLFNYNGLLPVDYSFNSGWLSSGKEIHVDLSMREYMDVIDGEEISITKLKAKFVSYWG</sequence>
<evidence type="ECO:0000313" key="2">
    <source>
        <dbReference type="Proteomes" id="UP000288805"/>
    </source>
</evidence>
<dbReference type="Pfam" id="PF05907">
    <property type="entry name" value="CXXC_Zn-b_euk"/>
    <property type="match status" value="1"/>
</dbReference>